<name>A0ABR7QHC8_9FLAO</name>
<accession>A0ABR7QHC8</accession>
<protein>
    <submittedName>
        <fullName evidence="1">Uncharacterized protein</fullName>
    </submittedName>
</protein>
<evidence type="ECO:0000313" key="1">
    <source>
        <dbReference type="EMBL" id="MBC8766596.1"/>
    </source>
</evidence>
<dbReference type="EMBL" id="JACLHY010000001">
    <property type="protein sequence ID" value="MBC8766596.1"/>
    <property type="molecule type" value="Genomic_DNA"/>
</dbReference>
<dbReference type="RefSeq" id="WP_187581275.1">
    <property type="nucleotide sequence ID" value="NZ_JACLHY010000001.1"/>
</dbReference>
<evidence type="ECO:0000313" key="2">
    <source>
        <dbReference type="Proteomes" id="UP000618952"/>
    </source>
</evidence>
<proteinExistence type="predicted"/>
<comment type="caution">
    <text evidence="1">The sequence shown here is derived from an EMBL/GenBank/DDBJ whole genome shotgun (WGS) entry which is preliminary data.</text>
</comment>
<dbReference type="Proteomes" id="UP000618952">
    <property type="component" value="Unassembled WGS sequence"/>
</dbReference>
<organism evidence="1 2">
    <name type="scientific">Arenibacter arenosicollis</name>
    <dbReference type="NCBI Taxonomy" id="2762274"/>
    <lineage>
        <taxon>Bacteria</taxon>
        <taxon>Pseudomonadati</taxon>
        <taxon>Bacteroidota</taxon>
        <taxon>Flavobacteriia</taxon>
        <taxon>Flavobacteriales</taxon>
        <taxon>Flavobacteriaceae</taxon>
        <taxon>Arenibacter</taxon>
    </lineage>
</organism>
<keyword evidence="2" id="KW-1185">Reference proteome</keyword>
<reference evidence="1 2" key="1">
    <citation type="submission" date="2020-08" db="EMBL/GenBank/DDBJ databases">
        <title>Arenibacter gaetbuli sp. nov., isolated from a sand dune.</title>
        <authorList>
            <person name="Park S."/>
            <person name="Yoon J.-H."/>
        </authorList>
    </citation>
    <scope>NUCLEOTIDE SEQUENCE [LARGE SCALE GENOMIC DNA]</scope>
    <source>
        <strain evidence="1 2">BSSL-BM3</strain>
    </source>
</reference>
<sequence>MKDKQILKYIDSVIINLKKHLRKEMEIANAREKEKMNMRLEIVQEIRRAFDWGLAEEDNKQSNRILQIAKYREESFDVSQPLHEIKLYSKIREVIPYIQAASYKINDEQKHLTEDLLLFCENQMEIIDASPYKKKIIFPTKSEINEAFRSYKEMIQPNKIPSLKVYKQPEVNQKIEELYQMFLELAD</sequence>
<gene>
    <name evidence="1" type="ORF">H4O18_01195</name>
</gene>